<evidence type="ECO:0000256" key="10">
    <source>
        <dbReference type="ARBA" id="ARBA00049248"/>
    </source>
</evidence>
<gene>
    <name evidence="11" type="ORF">CC78DRAFT_53208</name>
</gene>
<comment type="similarity">
    <text evidence="3">Belongs to the lysine N(6)-hydroxylase/L-ornithine N(5)-oxygenase family.</text>
</comment>
<dbReference type="SUPFAM" id="SSF51905">
    <property type="entry name" value="FAD/NAD(P)-binding domain"/>
    <property type="match status" value="1"/>
</dbReference>
<dbReference type="PANTHER" id="PTHR42802:SF1">
    <property type="entry name" value="L-ORNITHINE N(5)-MONOOXYGENASE"/>
    <property type="match status" value="1"/>
</dbReference>
<comment type="pathway">
    <text evidence="2">Siderophore biosynthesis.</text>
</comment>
<dbReference type="InterPro" id="IPR036188">
    <property type="entry name" value="FAD/NAD-bd_sf"/>
</dbReference>
<keyword evidence="6" id="KW-0274">FAD</keyword>
<dbReference type="InterPro" id="IPR025700">
    <property type="entry name" value="Lys/Orn_oxygenase"/>
</dbReference>
<dbReference type="GO" id="GO:0016491">
    <property type="term" value="F:oxidoreductase activity"/>
    <property type="evidence" value="ECO:0007669"/>
    <property type="project" value="UniProtKB-KW"/>
</dbReference>
<keyword evidence="5" id="KW-0285">Flavoprotein</keyword>
<dbReference type="Pfam" id="PF13434">
    <property type="entry name" value="Lys_Orn_oxgnase"/>
    <property type="match status" value="1"/>
</dbReference>
<dbReference type="EMBL" id="ML986699">
    <property type="protein sequence ID" value="KAF2259742.1"/>
    <property type="molecule type" value="Genomic_DNA"/>
</dbReference>
<comment type="catalytic activity">
    <reaction evidence="10">
        <text>L-ornithine + NADH + O2 = N(5)-hydroxy-L-ornithine + NAD(+) + H2O</text>
        <dbReference type="Rhea" id="RHEA:41512"/>
        <dbReference type="ChEBI" id="CHEBI:15377"/>
        <dbReference type="ChEBI" id="CHEBI:15379"/>
        <dbReference type="ChEBI" id="CHEBI:46911"/>
        <dbReference type="ChEBI" id="CHEBI:57540"/>
        <dbReference type="ChEBI" id="CHEBI:57945"/>
        <dbReference type="ChEBI" id="CHEBI:78275"/>
        <dbReference type="EC" id="1.14.13.196"/>
    </reaction>
</comment>
<keyword evidence="7" id="KW-0521">NADP</keyword>
<proteinExistence type="inferred from homology"/>
<keyword evidence="12" id="KW-1185">Reference proteome</keyword>
<evidence type="ECO:0000256" key="7">
    <source>
        <dbReference type="ARBA" id="ARBA00022857"/>
    </source>
</evidence>
<evidence type="ECO:0000313" key="12">
    <source>
        <dbReference type="Proteomes" id="UP000800093"/>
    </source>
</evidence>
<dbReference type="OrthoDB" id="3519933at2759"/>
<comment type="catalytic activity">
    <reaction evidence="9">
        <text>L-ornithine + NADPH + O2 = N(5)-hydroxy-L-ornithine + NADP(+) + H2O</text>
        <dbReference type="Rhea" id="RHEA:41508"/>
        <dbReference type="ChEBI" id="CHEBI:15377"/>
        <dbReference type="ChEBI" id="CHEBI:15379"/>
        <dbReference type="ChEBI" id="CHEBI:46911"/>
        <dbReference type="ChEBI" id="CHEBI:57783"/>
        <dbReference type="ChEBI" id="CHEBI:58349"/>
        <dbReference type="ChEBI" id="CHEBI:78275"/>
        <dbReference type="EC" id="1.14.13.196"/>
    </reaction>
</comment>
<evidence type="ECO:0000256" key="4">
    <source>
        <dbReference type="ARBA" id="ARBA00012881"/>
    </source>
</evidence>
<evidence type="ECO:0000256" key="8">
    <source>
        <dbReference type="ARBA" id="ARBA00023002"/>
    </source>
</evidence>
<dbReference type="PANTHER" id="PTHR42802">
    <property type="entry name" value="MONOOXYGENASE"/>
    <property type="match status" value="1"/>
</dbReference>
<evidence type="ECO:0000256" key="2">
    <source>
        <dbReference type="ARBA" id="ARBA00004924"/>
    </source>
</evidence>
<evidence type="ECO:0000313" key="11">
    <source>
        <dbReference type="EMBL" id="KAF2259742.1"/>
    </source>
</evidence>
<evidence type="ECO:0000256" key="3">
    <source>
        <dbReference type="ARBA" id="ARBA00007588"/>
    </source>
</evidence>
<dbReference type="AlphaFoldDB" id="A0A9P4K1S3"/>
<evidence type="ECO:0000256" key="6">
    <source>
        <dbReference type="ARBA" id="ARBA00022827"/>
    </source>
</evidence>
<sequence>MTSTEQARQLNERPTTPVSNSMPVYDLVCIGFGPAQLATAIAHRESRHSFSALFLERKPSFSWTSSSHLPRTRMENAFAFDLVTPRNPRSQFTYVNYLLKHNRLIEFANSDRLNPLRIEFDEYLQWCAAQFQEQVRYRHEVVGVFPENGSHLVECWNIAVKDASGKTYAVKAKNIVAPTPSVRGQRKSQLLTNVDFAAGQRIILADDYLSRRDEIRAIRDTRLNIALVGSSHRIIEILDDLLSCHRLGNITVITDNEALAPLKILRDQAPPQPQLCSIWAQPSCDSKSLLADSSELIQHIYGQAYEKQLASKRKYALQVVLGKSPSRVPAEASFIITEQGGMQLSSSSLFHGLDSLVLGCRQKGESLEEIQFKRGTVANGCRMWMMAANSEGGRSLAKDIALRAGDVVQTLSAAEEGQDRAMLIHARM</sequence>
<organism evidence="11 12">
    <name type="scientific">Lojkania enalia</name>
    <dbReference type="NCBI Taxonomy" id="147567"/>
    <lineage>
        <taxon>Eukaryota</taxon>
        <taxon>Fungi</taxon>
        <taxon>Dikarya</taxon>
        <taxon>Ascomycota</taxon>
        <taxon>Pezizomycotina</taxon>
        <taxon>Dothideomycetes</taxon>
        <taxon>Pleosporomycetidae</taxon>
        <taxon>Pleosporales</taxon>
        <taxon>Pleosporales incertae sedis</taxon>
        <taxon>Lojkania</taxon>
    </lineage>
</organism>
<accession>A0A9P4K1S3</accession>
<reference evidence="12" key="1">
    <citation type="journal article" date="2020" name="Stud. Mycol.">
        <title>101 Dothideomycetes genomes: A test case for predicting lifestyles and emergence of pathogens.</title>
        <authorList>
            <person name="Haridas S."/>
            <person name="Albert R."/>
            <person name="Binder M."/>
            <person name="Bloem J."/>
            <person name="LaButti K."/>
            <person name="Salamov A."/>
            <person name="Andreopoulos B."/>
            <person name="Baker S."/>
            <person name="Barry K."/>
            <person name="Bills G."/>
            <person name="Bluhm B."/>
            <person name="Cannon C."/>
            <person name="Castanera R."/>
            <person name="Culley D."/>
            <person name="Daum C."/>
            <person name="Ezra D."/>
            <person name="Gonzalez J."/>
            <person name="Henrissat B."/>
            <person name="Kuo A."/>
            <person name="Liang C."/>
            <person name="Lipzen A."/>
            <person name="Lutzoni F."/>
            <person name="Magnuson J."/>
            <person name="Mondo S."/>
            <person name="Nolan M."/>
            <person name="Ohm R."/>
            <person name="Pangilinan J."/>
            <person name="Park H.-J."/>
            <person name="Ramirez L."/>
            <person name="Alfaro M."/>
            <person name="Sun H."/>
            <person name="Tritt A."/>
            <person name="Yoshinaga Y."/>
            <person name="Zwiers L.-H."/>
            <person name="Turgeon B."/>
            <person name="Goodwin S."/>
            <person name="Spatafora J."/>
            <person name="Crous P."/>
            <person name="Grigoriev I."/>
        </authorList>
    </citation>
    <scope>NUCLEOTIDE SEQUENCE [LARGE SCALE GENOMIC DNA]</scope>
    <source>
        <strain evidence="12">CBS 304.66</strain>
    </source>
</reference>
<comment type="caution">
    <text evidence="11">The sequence shown here is derived from an EMBL/GenBank/DDBJ whole genome shotgun (WGS) entry which is preliminary data.</text>
</comment>
<evidence type="ECO:0000256" key="9">
    <source>
        <dbReference type="ARBA" id="ARBA00047598"/>
    </source>
</evidence>
<dbReference type="GO" id="GO:0006879">
    <property type="term" value="P:intracellular iron ion homeostasis"/>
    <property type="evidence" value="ECO:0007669"/>
    <property type="project" value="TreeGrafter"/>
</dbReference>
<protein>
    <recommendedName>
        <fullName evidence="4">L-ornithine N(5)-monooxygenase [NAD(P)H]</fullName>
        <ecNumber evidence="4">1.14.13.196</ecNumber>
    </recommendedName>
</protein>
<keyword evidence="8" id="KW-0560">Oxidoreductase</keyword>
<comment type="cofactor">
    <cofactor evidence="1">
        <name>FAD</name>
        <dbReference type="ChEBI" id="CHEBI:57692"/>
    </cofactor>
</comment>
<evidence type="ECO:0000256" key="1">
    <source>
        <dbReference type="ARBA" id="ARBA00001974"/>
    </source>
</evidence>
<dbReference type="Gene3D" id="3.50.50.60">
    <property type="entry name" value="FAD/NAD(P)-binding domain"/>
    <property type="match status" value="1"/>
</dbReference>
<evidence type="ECO:0000256" key="5">
    <source>
        <dbReference type="ARBA" id="ARBA00022630"/>
    </source>
</evidence>
<dbReference type="Proteomes" id="UP000800093">
    <property type="component" value="Unassembled WGS sequence"/>
</dbReference>
<name>A0A9P4K1S3_9PLEO</name>
<dbReference type="EC" id="1.14.13.196" evidence="4"/>